<organism evidence="2 3">
    <name type="scientific">Arachis hypogaea</name>
    <name type="common">Peanut</name>
    <dbReference type="NCBI Taxonomy" id="3818"/>
    <lineage>
        <taxon>Eukaryota</taxon>
        <taxon>Viridiplantae</taxon>
        <taxon>Streptophyta</taxon>
        <taxon>Embryophyta</taxon>
        <taxon>Tracheophyta</taxon>
        <taxon>Spermatophyta</taxon>
        <taxon>Magnoliopsida</taxon>
        <taxon>eudicotyledons</taxon>
        <taxon>Gunneridae</taxon>
        <taxon>Pentapetalae</taxon>
        <taxon>rosids</taxon>
        <taxon>fabids</taxon>
        <taxon>Fabales</taxon>
        <taxon>Fabaceae</taxon>
        <taxon>Papilionoideae</taxon>
        <taxon>50 kb inversion clade</taxon>
        <taxon>dalbergioids sensu lato</taxon>
        <taxon>Dalbergieae</taxon>
        <taxon>Pterocarpus clade</taxon>
        <taxon>Arachis</taxon>
    </lineage>
</organism>
<accession>A0A445DH54</accession>
<comment type="caution">
    <text evidence="2">The sequence shown here is derived from an EMBL/GenBank/DDBJ whole genome shotgun (WGS) entry which is preliminary data.</text>
</comment>
<sequence length="268" mass="30367">MHRKISPENRAYSFYAVIFDVGSSDSHIHIFHFDRNLDLVHIGNDLELFVQIKQDNEEFRVMYREGLEGTPFHSLLVEGYVDGPVDVYAFHGRHLFIFDSKSITGFNSDVIPDAKDAVRIDVVGGFALQKFSNGGEVQVVVDTLDLNQCLSFPDEIAGTKSEISQGHTLAIFNGNFVLELDFESFNTSFSRPTLNKSTGNGVEFFNGHLSTKLFHSKESMQLLLEFLRLHSYNGKVVCILKQVRALENEMLNRIKKQGLDITLAFSFY</sequence>
<dbReference type="Gene3D" id="1.20.120.1230">
    <property type="match status" value="1"/>
</dbReference>
<proteinExistence type="predicted"/>
<dbReference type="AlphaFoldDB" id="A0A445DH54"/>
<keyword evidence="3" id="KW-1185">Reference proteome</keyword>
<dbReference type="Proteomes" id="UP000289738">
    <property type="component" value="Chromosome A04"/>
</dbReference>
<evidence type="ECO:0000313" key="3">
    <source>
        <dbReference type="Proteomes" id="UP000289738"/>
    </source>
</evidence>
<protein>
    <recommendedName>
        <fullName evidence="1">Sucrose synthase EPBD domain-containing protein</fullName>
    </recommendedName>
</protein>
<dbReference type="PANTHER" id="PTHR34560:SF1">
    <property type="entry name" value="START DOMAIN-CONTAINING PROTEIN"/>
    <property type="match status" value="1"/>
</dbReference>
<dbReference type="GO" id="GO:0016757">
    <property type="term" value="F:glycosyltransferase activity"/>
    <property type="evidence" value="ECO:0007669"/>
    <property type="project" value="UniProtKB-KW"/>
</dbReference>
<dbReference type="EMBL" id="SDMP01000004">
    <property type="protein sequence ID" value="RYR62547.1"/>
    <property type="molecule type" value="Genomic_DNA"/>
</dbReference>
<dbReference type="STRING" id="3818.A0A445DH54"/>
<gene>
    <name evidence="2" type="ORF">Ahy_A04g020220</name>
</gene>
<dbReference type="InterPro" id="IPR056736">
    <property type="entry name" value="SUS_EPBD"/>
</dbReference>
<feature type="domain" description="Sucrose synthase EPBD" evidence="1">
    <location>
        <begin position="200"/>
        <end position="246"/>
    </location>
</feature>
<dbReference type="PANTHER" id="PTHR34560">
    <property type="entry name" value="POLYKETIDE CYCLASE/DEHYDRASE/LIPID TRANSPORT SUPERFAMILY PROTEIN"/>
    <property type="match status" value="1"/>
</dbReference>
<reference evidence="2 3" key="1">
    <citation type="submission" date="2019-01" db="EMBL/GenBank/DDBJ databases">
        <title>Sequencing of cultivated peanut Arachis hypogaea provides insights into genome evolution and oil improvement.</title>
        <authorList>
            <person name="Chen X."/>
        </authorList>
    </citation>
    <scope>NUCLEOTIDE SEQUENCE [LARGE SCALE GENOMIC DNA]</scope>
    <source>
        <strain evidence="3">cv. Fuhuasheng</strain>
        <tissue evidence="2">Leaves</tissue>
    </source>
</reference>
<name>A0A445DH54_ARAHY</name>
<evidence type="ECO:0000313" key="2">
    <source>
        <dbReference type="EMBL" id="RYR62547.1"/>
    </source>
</evidence>
<evidence type="ECO:0000259" key="1">
    <source>
        <dbReference type="Pfam" id="PF24862"/>
    </source>
</evidence>
<dbReference type="Pfam" id="PF24862">
    <property type="entry name" value="SUS_EPBD"/>
    <property type="match status" value="1"/>
</dbReference>